<gene>
    <name evidence="6" type="ORF">MQE35_01825</name>
</gene>
<dbReference type="AlphaFoldDB" id="A0A9E7A1L1"/>
<proteinExistence type="predicted"/>
<feature type="transmembrane region" description="Helical" evidence="5">
    <location>
        <begin position="62"/>
        <end position="82"/>
    </location>
</feature>
<keyword evidence="4 5" id="KW-0472">Membrane</keyword>
<feature type="transmembrane region" description="Helical" evidence="5">
    <location>
        <begin position="112"/>
        <end position="142"/>
    </location>
</feature>
<keyword evidence="7" id="KW-1185">Reference proteome</keyword>
<reference evidence="6" key="1">
    <citation type="submission" date="2022-03" db="EMBL/GenBank/DDBJ databases">
        <title>Description of Abyssus ytuae gen. nov., sp. nov., a novel member of the family Flavobacteriaceae isolated from the sediment of Mariana Trench.</title>
        <authorList>
            <person name="Zhang J."/>
            <person name="Xu X."/>
        </authorList>
    </citation>
    <scope>NUCLEOTIDE SEQUENCE</scope>
    <source>
        <strain evidence="6">MT3330</strain>
    </source>
</reference>
<comment type="subcellular location">
    <subcellularLocation>
        <location evidence="1">Membrane</location>
        <topology evidence="1">Multi-pass membrane protein</topology>
    </subcellularLocation>
</comment>
<accession>A0A9E7A1L1</accession>
<dbReference type="RefSeq" id="WP_255843977.1">
    <property type="nucleotide sequence ID" value="NZ_CP094358.1"/>
</dbReference>
<evidence type="ECO:0000256" key="5">
    <source>
        <dbReference type="SAM" id="Phobius"/>
    </source>
</evidence>
<dbReference type="InterPro" id="IPR019109">
    <property type="entry name" value="MamF_MmsF"/>
</dbReference>
<evidence type="ECO:0000256" key="4">
    <source>
        <dbReference type="ARBA" id="ARBA00023136"/>
    </source>
</evidence>
<feature type="transmembrane region" description="Helical" evidence="5">
    <location>
        <begin position="24"/>
        <end position="41"/>
    </location>
</feature>
<evidence type="ECO:0000256" key="1">
    <source>
        <dbReference type="ARBA" id="ARBA00004141"/>
    </source>
</evidence>
<evidence type="ECO:0000256" key="2">
    <source>
        <dbReference type="ARBA" id="ARBA00022692"/>
    </source>
</evidence>
<evidence type="ECO:0000256" key="3">
    <source>
        <dbReference type="ARBA" id="ARBA00022989"/>
    </source>
</evidence>
<keyword evidence="2 5" id="KW-0812">Transmembrane</keyword>
<dbReference type="Pfam" id="PF09685">
    <property type="entry name" value="MamF_MmsF"/>
    <property type="match status" value="1"/>
</dbReference>
<dbReference type="KEGG" id="fbm:MQE35_01825"/>
<evidence type="ECO:0000313" key="6">
    <source>
        <dbReference type="EMBL" id="UOB18051.1"/>
    </source>
</evidence>
<protein>
    <submittedName>
        <fullName evidence="6">DUF4870 domain-containing protein</fullName>
    </submittedName>
</protein>
<dbReference type="Proteomes" id="UP000831290">
    <property type="component" value="Chromosome"/>
</dbReference>
<evidence type="ECO:0000313" key="7">
    <source>
        <dbReference type="Proteomes" id="UP000831290"/>
    </source>
</evidence>
<name>A0A9E7A1L1_9FLAO</name>
<organism evidence="6 7">
    <name type="scientific">Abyssalbus ytuae</name>
    <dbReference type="NCBI Taxonomy" id="2926907"/>
    <lineage>
        <taxon>Bacteria</taxon>
        <taxon>Pseudomonadati</taxon>
        <taxon>Bacteroidota</taxon>
        <taxon>Flavobacteriia</taxon>
        <taxon>Flavobacteriales</taxon>
        <taxon>Flavobacteriaceae</taxon>
        <taxon>Abyssalbus</taxon>
    </lineage>
</organism>
<sequence>MDSSITKHQKNLSAAIHISTFSKYFIPFGNFIVPLILWTSNKNQSQFIDYNGKQALNFQISILLYSIAIGVVAFTLALFTTWDFIDFISISEYNTHHIDFDFDFDFDNPLSFSAGIILLSTMGILGLGLLVLDVVCTVIATLKSNEGIEYKYPLTINFIN</sequence>
<dbReference type="EMBL" id="CP094358">
    <property type="protein sequence ID" value="UOB18051.1"/>
    <property type="molecule type" value="Genomic_DNA"/>
</dbReference>
<keyword evidence="3 5" id="KW-1133">Transmembrane helix</keyword>